<evidence type="ECO:0000256" key="6">
    <source>
        <dbReference type="SAM" id="Phobius"/>
    </source>
</evidence>
<keyword evidence="4 6" id="KW-1133">Transmembrane helix</keyword>
<feature type="transmembrane region" description="Helical" evidence="6">
    <location>
        <begin position="283"/>
        <end position="305"/>
    </location>
</feature>
<dbReference type="GO" id="GO:0022857">
    <property type="term" value="F:transmembrane transporter activity"/>
    <property type="evidence" value="ECO:0007669"/>
    <property type="project" value="InterPro"/>
</dbReference>
<keyword evidence="5 6" id="KW-0472">Membrane</keyword>
<evidence type="ECO:0000256" key="3">
    <source>
        <dbReference type="ARBA" id="ARBA00022692"/>
    </source>
</evidence>
<dbReference type="PANTHER" id="PTHR45649:SF14">
    <property type="entry name" value="GABA PERMEASE"/>
    <property type="match status" value="1"/>
</dbReference>
<organism evidence="7 8">
    <name type="scientific">Lasiosphaeria ovina</name>
    <dbReference type="NCBI Taxonomy" id="92902"/>
    <lineage>
        <taxon>Eukaryota</taxon>
        <taxon>Fungi</taxon>
        <taxon>Dikarya</taxon>
        <taxon>Ascomycota</taxon>
        <taxon>Pezizomycotina</taxon>
        <taxon>Sordariomycetes</taxon>
        <taxon>Sordariomycetidae</taxon>
        <taxon>Sordariales</taxon>
        <taxon>Lasiosphaeriaceae</taxon>
        <taxon>Lasiosphaeria</taxon>
    </lineage>
</organism>
<keyword evidence="8" id="KW-1185">Reference proteome</keyword>
<dbReference type="PIRSF" id="PIRSF006060">
    <property type="entry name" value="AA_transporter"/>
    <property type="match status" value="1"/>
</dbReference>
<feature type="transmembrane region" description="Helical" evidence="6">
    <location>
        <begin position="230"/>
        <end position="253"/>
    </location>
</feature>
<feature type="transmembrane region" description="Helical" evidence="6">
    <location>
        <begin position="80"/>
        <end position="99"/>
    </location>
</feature>
<evidence type="ECO:0000256" key="5">
    <source>
        <dbReference type="ARBA" id="ARBA00023136"/>
    </source>
</evidence>
<dbReference type="GO" id="GO:0016020">
    <property type="term" value="C:membrane"/>
    <property type="evidence" value="ECO:0007669"/>
    <property type="project" value="UniProtKB-SubCell"/>
</dbReference>
<dbReference type="EMBL" id="JAULSN010000007">
    <property type="protein sequence ID" value="KAK3366645.1"/>
    <property type="molecule type" value="Genomic_DNA"/>
</dbReference>
<feature type="transmembrane region" description="Helical" evidence="6">
    <location>
        <begin position="45"/>
        <end position="68"/>
    </location>
</feature>
<feature type="transmembrane region" description="Helical" evidence="6">
    <location>
        <begin position="120"/>
        <end position="140"/>
    </location>
</feature>
<evidence type="ECO:0000313" key="8">
    <source>
        <dbReference type="Proteomes" id="UP001287356"/>
    </source>
</evidence>
<dbReference type="AlphaFoldDB" id="A0AAE0N1E0"/>
<keyword evidence="2" id="KW-0813">Transport</keyword>
<evidence type="ECO:0000256" key="1">
    <source>
        <dbReference type="ARBA" id="ARBA00004141"/>
    </source>
</evidence>
<keyword evidence="3 6" id="KW-0812">Transmembrane</keyword>
<protein>
    <submittedName>
        <fullName evidence="7">Amino acid permease</fullName>
    </submittedName>
</protein>
<sequence length="424" mass="44470">MGYDAALPRNFTPLSMLGMAFAILNSWGVMSASLTLALTSGGPSVAVWGVVFAGIGNLCIAVSSPTLIAPKRHAPPLAWVAGWTTVFGWIAVAGSGSVLTSQMSVGMAAQTENAPPHSTASHFVSYLLITLIAFAANVLLASQLPSLNKAALYWSILGFIVISVSALLLCKIDDFADPSFVFSGFVNKTGWPDAIAWLLGSLQAGLALNGHDAVSHCIEEIPNAAVIGPLVMISCVALGIATGPIFIVAILFVSGGYGAIDDIIGSALGPLMALLLNATGSRVIATVLLLFPLLCLLFGTISIMTTSSRMVFAFARDGGLPSNDLFEQIHCISYALPIAIHLAQGRSKLPDRPFTLPATLGWVVNIVGVFYTAITTVLFLLPPQLLARGNMNYAGAVILLVLGTCVAAWYASGRKHYRGPTWRN</sequence>
<comment type="caution">
    <text evidence="7">The sequence shown here is derived from an EMBL/GenBank/DDBJ whole genome shotgun (WGS) entry which is preliminary data.</text>
</comment>
<evidence type="ECO:0000256" key="4">
    <source>
        <dbReference type="ARBA" id="ARBA00022989"/>
    </source>
</evidence>
<evidence type="ECO:0000313" key="7">
    <source>
        <dbReference type="EMBL" id="KAK3366645.1"/>
    </source>
</evidence>
<feature type="transmembrane region" description="Helical" evidence="6">
    <location>
        <begin position="355"/>
        <end position="381"/>
    </location>
</feature>
<reference evidence="7" key="1">
    <citation type="journal article" date="2023" name="Mol. Phylogenet. Evol.">
        <title>Genome-scale phylogeny and comparative genomics of the fungal order Sordariales.</title>
        <authorList>
            <person name="Hensen N."/>
            <person name="Bonometti L."/>
            <person name="Westerberg I."/>
            <person name="Brannstrom I.O."/>
            <person name="Guillou S."/>
            <person name="Cros-Aarteil S."/>
            <person name="Calhoun S."/>
            <person name="Haridas S."/>
            <person name="Kuo A."/>
            <person name="Mondo S."/>
            <person name="Pangilinan J."/>
            <person name="Riley R."/>
            <person name="LaButti K."/>
            <person name="Andreopoulos B."/>
            <person name="Lipzen A."/>
            <person name="Chen C."/>
            <person name="Yan M."/>
            <person name="Daum C."/>
            <person name="Ng V."/>
            <person name="Clum A."/>
            <person name="Steindorff A."/>
            <person name="Ohm R.A."/>
            <person name="Martin F."/>
            <person name="Silar P."/>
            <person name="Natvig D.O."/>
            <person name="Lalanne C."/>
            <person name="Gautier V."/>
            <person name="Ament-Velasquez S.L."/>
            <person name="Kruys A."/>
            <person name="Hutchinson M.I."/>
            <person name="Powell A.J."/>
            <person name="Barry K."/>
            <person name="Miller A.N."/>
            <person name="Grigoriev I.V."/>
            <person name="Debuchy R."/>
            <person name="Gladieux P."/>
            <person name="Hiltunen Thoren M."/>
            <person name="Johannesson H."/>
        </authorList>
    </citation>
    <scope>NUCLEOTIDE SEQUENCE</scope>
    <source>
        <strain evidence="7">CBS 958.72</strain>
    </source>
</reference>
<proteinExistence type="predicted"/>
<feature type="transmembrane region" description="Helical" evidence="6">
    <location>
        <begin position="393"/>
        <end position="411"/>
    </location>
</feature>
<name>A0AAE0N1E0_9PEZI</name>
<comment type="subcellular location">
    <subcellularLocation>
        <location evidence="1">Membrane</location>
        <topology evidence="1">Multi-pass membrane protein</topology>
    </subcellularLocation>
</comment>
<reference evidence="7" key="2">
    <citation type="submission" date="2023-06" db="EMBL/GenBank/DDBJ databases">
        <authorList>
            <consortium name="Lawrence Berkeley National Laboratory"/>
            <person name="Haridas S."/>
            <person name="Hensen N."/>
            <person name="Bonometti L."/>
            <person name="Westerberg I."/>
            <person name="Brannstrom I.O."/>
            <person name="Guillou S."/>
            <person name="Cros-Aarteil S."/>
            <person name="Calhoun S."/>
            <person name="Kuo A."/>
            <person name="Mondo S."/>
            <person name="Pangilinan J."/>
            <person name="Riley R."/>
            <person name="Labutti K."/>
            <person name="Andreopoulos B."/>
            <person name="Lipzen A."/>
            <person name="Chen C."/>
            <person name="Yanf M."/>
            <person name="Daum C."/>
            <person name="Ng V."/>
            <person name="Clum A."/>
            <person name="Steindorff A."/>
            <person name="Ohm R."/>
            <person name="Martin F."/>
            <person name="Silar P."/>
            <person name="Natvig D."/>
            <person name="Lalanne C."/>
            <person name="Gautier V."/>
            <person name="Ament-Velasquez S.L."/>
            <person name="Kruys A."/>
            <person name="Hutchinson M.I."/>
            <person name="Powell A.J."/>
            <person name="Barry K."/>
            <person name="Miller A.N."/>
            <person name="Grigoriev I.V."/>
            <person name="Debuchy R."/>
            <person name="Gladieux P."/>
            <person name="Thoren M.H."/>
            <person name="Johannesson H."/>
        </authorList>
    </citation>
    <scope>NUCLEOTIDE SEQUENCE</scope>
    <source>
        <strain evidence="7">CBS 958.72</strain>
    </source>
</reference>
<dbReference type="Proteomes" id="UP001287356">
    <property type="component" value="Unassembled WGS sequence"/>
</dbReference>
<dbReference type="PANTHER" id="PTHR45649">
    <property type="entry name" value="AMINO-ACID PERMEASE BAT1"/>
    <property type="match status" value="1"/>
</dbReference>
<dbReference type="InterPro" id="IPR002293">
    <property type="entry name" value="AA/rel_permease1"/>
</dbReference>
<feature type="transmembrane region" description="Helical" evidence="6">
    <location>
        <begin position="16"/>
        <end position="38"/>
    </location>
</feature>
<evidence type="ECO:0000256" key="2">
    <source>
        <dbReference type="ARBA" id="ARBA00022448"/>
    </source>
</evidence>
<feature type="transmembrane region" description="Helical" evidence="6">
    <location>
        <begin position="152"/>
        <end position="170"/>
    </location>
</feature>
<feature type="transmembrane region" description="Helical" evidence="6">
    <location>
        <begin position="259"/>
        <end position="276"/>
    </location>
</feature>
<gene>
    <name evidence="7" type="ORF">B0T24DRAFT_708879</name>
</gene>
<dbReference type="Pfam" id="PF13520">
    <property type="entry name" value="AA_permease_2"/>
    <property type="match status" value="1"/>
</dbReference>
<dbReference type="Gene3D" id="1.20.1740.10">
    <property type="entry name" value="Amino acid/polyamine transporter I"/>
    <property type="match status" value="1"/>
</dbReference>
<accession>A0AAE0N1E0</accession>